<dbReference type="InterPro" id="IPR036291">
    <property type="entry name" value="NAD(P)-bd_dom_sf"/>
</dbReference>
<dbReference type="SUPFAM" id="SSF116726">
    <property type="entry name" value="TrkA C-terminal domain-like"/>
    <property type="match status" value="2"/>
</dbReference>
<proteinExistence type="predicted"/>
<reference evidence="9" key="2">
    <citation type="journal article" date="2021" name="PeerJ">
        <title>Extensive microbial diversity within the chicken gut microbiome revealed by metagenomics and culture.</title>
        <authorList>
            <person name="Gilroy R."/>
            <person name="Ravi A."/>
            <person name="Getino M."/>
            <person name="Pursley I."/>
            <person name="Horton D.L."/>
            <person name="Alikhan N.F."/>
            <person name="Baker D."/>
            <person name="Gharbi K."/>
            <person name="Hall N."/>
            <person name="Watson M."/>
            <person name="Adriaenssens E.M."/>
            <person name="Foster-Nyarko E."/>
            <person name="Jarju S."/>
            <person name="Secka A."/>
            <person name="Antonio M."/>
            <person name="Oren A."/>
            <person name="Chaudhuri R.R."/>
            <person name="La Ragione R."/>
            <person name="Hildebrand F."/>
            <person name="Pallen M.J."/>
        </authorList>
    </citation>
    <scope>NUCLEOTIDE SEQUENCE</scope>
    <source>
        <strain evidence="9">ChiSjej2B20-13462</strain>
    </source>
</reference>
<dbReference type="NCBIfam" id="NF007033">
    <property type="entry name" value="PRK09496.1-5"/>
    <property type="match status" value="1"/>
</dbReference>
<gene>
    <name evidence="9" type="primary">trkA</name>
    <name evidence="9" type="ORF">IAA67_06710</name>
</gene>
<dbReference type="Pfam" id="PF02254">
    <property type="entry name" value="TrkA_N"/>
    <property type="match status" value="2"/>
</dbReference>
<evidence type="ECO:0000256" key="2">
    <source>
        <dbReference type="ARBA" id="ARBA00022448"/>
    </source>
</evidence>
<feature type="domain" description="RCK C-terminal" evidence="8">
    <location>
        <begin position="149"/>
        <end position="233"/>
    </location>
</feature>
<evidence type="ECO:0000313" key="9">
    <source>
        <dbReference type="EMBL" id="HIQ70002.1"/>
    </source>
</evidence>
<dbReference type="Gene3D" id="3.40.50.720">
    <property type="entry name" value="NAD(P)-binding Rossmann-like Domain"/>
    <property type="match status" value="2"/>
</dbReference>
<dbReference type="Gene3D" id="3.30.70.1450">
    <property type="entry name" value="Regulator of K+ conductance, C-terminal domain"/>
    <property type="match status" value="2"/>
</dbReference>
<keyword evidence="6" id="KW-0406">Ion transport</keyword>
<dbReference type="SUPFAM" id="SSF51735">
    <property type="entry name" value="NAD(P)-binding Rossmann-fold domains"/>
    <property type="match status" value="2"/>
</dbReference>
<dbReference type="PRINTS" id="PR00335">
    <property type="entry name" value="KUPTAKETRKA"/>
</dbReference>
<comment type="caution">
    <text evidence="9">The sequence shown here is derived from an EMBL/GenBank/DDBJ whole genome shotgun (WGS) entry which is preliminary data.</text>
</comment>
<evidence type="ECO:0000256" key="3">
    <source>
        <dbReference type="ARBA" id="ARBA00022538"/>
    </source>
</evidence>
<keyword evidence="3" id="KW-0633">Potassium transport</keyword>
<evidence type="ECO:0000259" key="7">
    <source>
        <dbReference type="PROSITE" id="PS51201"/>
    </source>
</evidence>
<dbReference type="Proteomes" id="UP000886874">
    <property type="component" value="Unassembled WGS sequence"/>
</dbReference>
<reference evidence="9" key="1">
    <citation type="submission" date="2020-10" db="EMBL/GenBank/DDBJ databases">
        <authorList>
            <person name="Gilroy R."/>
        </authorList>
    </citation>
    <scope>NUCLEOTIDE SEQUENCE</scope>
    <source>
        <strain evidence="9">ChiSjej2B20-13462</strain>
    </source>
</reference>
<keyword evidence="4" id="KW-0630">Potassium</keyword>
<accession>A0A9D0Z6G3</accession>
<dbReference type="NCBIfam" id="NF007039">
    <property type="entry name" value="PRK09496.3-2"/>
    <property type="match status" value="1"/>
</dbReference>
<evidence type="ECO:0000256" key="1">
    <source>
        <dbReference type="ARBA" id="ARBA00017378"/>
    </source>
</evidence>
<evidence type="ECO:0000313" key="10">
    <source>
        <dbReference type="Proteomes" id="UP000886874"/>
    </source>
</evidence>
<dbReference type="GO" id="GO:0015079">
    <property type="term" value="F:potassium ion transmembrane transporter activity"/>
    <property type="evidence" value="ECO:0007669"/>
    <property type="project" value="InterPro"/>
</dbReference>
<dbReference type="PANTHER" id="PTHR43833">
    <property type="entry name" value="POTASSIUM CHANNEL PROTEIN 2-RELATED-RELATED"/>
    <property type="match status" value="1"/>
</dbReference>
<dbReference type="PROSITE" id="PS51202">
    <property type="entry name" value="RCK_C"/>
    <property type="match status" value="2"/>
</dbReference>
<protein>
    <recommendedName>
        <fullName evidence="1">Trk system potassium uptake protein TrkA</fullName>
    </recommendedName>
</protein>
<evidence type="ECO:0000256" key="6">
    <source>
        <dbReference type="ARBA" id="ARBA00023065"/>
    </source>
</evidence>
<feature type="domain" description="RCK N-terminal" evidence="7">
    <location>
        <begin position="9"/>
        <end position="124"/>
    </location>
</feature>
<keyword evidence="5" id="KW-0520">NAD</keyword>
<dbReference type="PANTHER" id="PTHR43833:SF5">
    <property type="entry name" value="TRK SYSTEM POTASSIUM UPTAKE PROTEIN TRKA"/>
    <property type="match status" value="1"/>
</dbReference>
<evidence type="ECO:0000256" key="5">
    <source>
        <dbReference type="ARBA" id="ARBA00023027"/>
    </source>
</evidence>
<dbReference type="GO" id="GO:0005886">
    <property type="term" value="C:plasma membrane"/>
    <property type="evidence" value="ECO:0007669"/>
    <property type="project" value="InterPro"/>
</dbReference>
<dbReference type="EMBL" id="DVFN01000095">
    <property type="protein sequence ID" value="HIQ70002.1"/>
    <property type="molecule type" value="Genomic_DNA"/>
</dbReference>
<dbReference type="InterPro" id="IPR006037">
    <property type="entry name" value="RCK_C"/>
</dbReference>
<keyword evidence="2" id="KW-0813">Transport</keyword>
<dbReference type="InterPro" id="IPR003148">
    <property type="entry name" value="RCK_N"/>
</dbReference>
<name>A0A9D0Z6G3_9FIRM</name>
<evidence type="ECO:0000259" key="8">
    <source>
        <dbReference type="PROSITE" id="PS51202"/>
    </source>
</evidence>
<organism evidence="9 10">
    <name type="scientific">Candidatus Avoscillospira stercorigallinarum</name>
    <dbReference type="NCBI Taxonomy" id="2840708"/>
    <lineage>
        <taxon>Bacteria</taxon>
        <taxon>Bacillati</taxon>
        <taxon>Bacillota</taxon>
        <taxon>Clostridia</taxon>
        <taxon>Eubacteriales</taxon>
        <taxon>Oscillospiraceae</taxon>
        <taxon>Oscillospiraceae incertae sedis</taxon>
        <taxon>Candidatus Avoscillospira</taxon>
    </lineage>
</organism>
<dbReference type="Pfam" id="PF02080">
    <property type="entry name" value="TrkA_C"/>
    <property type="match status" value="2"/>
</dbReference>
<dbReference type="AlphaFoldDB" id="A0A9D0Z6G3"/>
<feature type="domain" description="RCK C-terminal" evidence="8">
    <location>
        <begin position="382"/>
        <end position="463"/>
    </location>
</feature>
<dbReference type="InterPro" id="IPR006036">
    <property type="entry name" value="K_uptake_TrkA"/>
</dbReference>
<dbReference type="InterPro" id="IPR050721">
    <property type="entry name" value="Trk_Ktr_HKT_K-transport"/>
</dbReference>
<dbReference type="InterPro" id="IPR036721">
    <property type="entry name" value="RCK_C_sf"/>
</dbReference>
<dbReference type="PROSITE" id="PS51201">
    <property type="entry name" value="RCK_N"/>
    <property type="match status" value="1"/>
</dbReference>
<sequence>MLFEKRKKKIKVHIVGAGEIGRTLAAQLSQDDCEVTVVDTDAQVVNALSNSLDVYCYRGNGASYAALEEVQAGDSDIFISVTDSDELNILACLTAHMMGAKHTVARVRNIDYAKHVNFYRDRLGLSMTINPELAAATEISRVLRFPSATRVEVMAKGRVEVVEMTLSSHSPLCGRAVHEFGQTLGIDLLICAVVRGDQVHIPKGPFVLEAGDVLYLTGAASAFRKAFSKLGMPVRASHSVMVAGAGRITYYLAEQLKREGVHVTVVEESHEKAVEFCRSNAECAVMNDNVIAYFDSMSGSDIENTDAFVSLTANDEFNVVASMYAASLKIPKVISRISSGSKLKILQRDDRITTVSQEDTAVNLILAYARSLMNAEGQDAVESLCRLMDGKLEVTEFRITETSPHINQPIREWRIKADALLGSIIRDGRPITPRGDDVIRPGDRLLVVTTRKQLVQLEDIFLSPREV</sequence>
<evidence type="ECO:0000256" key="4">
    <source>
        <dbReference type="ARBA" id="ARBA00022958"/>
    </source>
</evidence>